<evidence type="ECO:0000313" key="2">
    <source>
        <dbReference type="EMBL" id="KAA8643859.1"/>
    </source>
</evidence>
<reference evidence="2 3" key="1">
    <citation type="submission" date="2019-08" db="EMBL/GenBank/DDBJ databases">
        <title>The genome sequence of a newly discovered highly antifungal drug resistant Aspergillus species, Aspergillus tanneri NIH 1004.</title>
        <authorList>
            <person name="Mounaud S."/>
            <person name="Singh I."/>
            <person name="Joardar V."/>
            <person name="Pakala S."/>
            <person name="Pakala S."/>
            <person name="Venepally P."/>
            <person name="Chung J.K."/>
            <person name="Losada L."/>
            <person name="Nierman W.C."/>
        </authorList>
    </citation>
    <scope>NUCLEOTIDE SEQUENCE [LARGE SCALE GENOMIC DNA]</scope>
    <source>
        <strain evidence="2 3">NIH1004</strain>
    </source>
</reference>
<dbReference type="Proteomes" id="UP000324241">
    <property type="component" value="Unassembled WGS sequence"/>
</dbReference>
<name>A0A5M9MHB8_9EURO</name>
<proteinExistence type="predicted"/>
<evidence type="ECO:0000313" key="3">
    <source>
        <dbReference type="Proteomes" id="UP000324241"/>
    </source>
</evidence>
<evidence type="ECO:0000256" key="1">
    <source>
        <dbReference type="SAM" id="MobiDB-lite"/>
    </source>
</evidence>
<comment type="caution">
    <text evidence="2">The sequence shown here is derived from an EMBL/GenBank/DDBJ whole genome shotgun (WGS) entry which is preliminary data.</text>
</comment>
<dbReference type="GeneID" id="54333335"/>
<feature type="compositionally biased region" description="Polar residues" evidence="1">
    <location>
        <begin position="116"/>
        <end position="128"/>
    </location>
</feature>
<protein>
    <submittedName>
        <fullName evidence="2">Uncharacterized protein</fullName>
    </submittedName>
</protein>
<dbReference type="AlphaFoldDB" id="A0A5M9MHB8"/>
<dbReference type="EMBL" id="QUQM01000005">
    <property type="protein sequence ID" value="KAA8643859.1"/>
    <property type="molecule type" value="Genomic_DNA"/>
</dbReference>
<organism evidence="2 3">
    <name type="scientific">Aspergillus tanneri</name>
    <dbReference type="NCBI Taxonomy" id="1220188"/>
    <lineage>
        <taxon>Eukaryota</taxon>
        <taxon>Fungi</taxon>
        <taxon>Dikarya</taxon>
        <taxon>Ascomycota</taxon>
        <taxon>Pezizomycotina</taxon>
        <taxon>Eurotiomycetes</taxon>
        <taxon>Eurotiomycetidae</taxon>
        <taxon>Eurotiales</taxon>
        <taxon>Aspergillaceae</taxon>
        <taxon>Aspergillus</taxon>
        <taxon>Aspergillus subgen. Circumdati</taxon>
    </lineage>
</organism>
<accession>A0A5M9MHB8</accession>
<dbReference type="RefSeq" id="XP_033423220.1">
    <property type="nucleotide sequence ID" value="XM_033575202.1"/>
</dbReference>
<feature type="region of interest" description="Disordered" evidence="1">
    <location>
        <begin position="103"/>
        <end position="128"/>
    </location>
</feature>
<gene>
    <name evidence="2" type="ORF">ATNIH1004_010634</name>
</gene>
<sequence length="128" mass="13919">MPQSTPVAFQFGTAHENSCISLEQPQREQCWKPLVATRWRRGLGRAADAFSDRRLGGGNSEAAGATEVVGDTGLKLGVKLLEQPNGVCEVENGKSKLAPLKEQRVKSQGPHGLFYSESNIGNRQEQVQ</sequence>